<comment type="caution">
    <text evidence="1">The sequence shown here is derived from an EMBL/GenBank/DDBJ whole genome shotgun (WGS) entry which is preliminary data.</text>
</comment>
<dbReference type="EMBL" id="MU118045">
    <property type="protein sequence ID" value="KAF9646933.1"/>
    <property type="molecule type" value="Genomic_DNA"/>
</dbReference>
<proteinExistence type="predicted"/>
<evidence type="ECO:0000313" key="1">
    <source>
        <dbReference type="EMBL" id="KAF9646933.1"/>
    </source>
</evidence>
<evidence type="ECO:0000313" key="2">
    <source>
        <dbReference type="Proteomes" id="UP000886501"/>
    </source>
</evidence>
<keyword evidence="2" id="KW-1185">Reference proteome</keyword>
<accession>A0ACB6ZBE9</accession>
<reference evidence="1" key="2">
    <citation type="journal article" date="2020" name="Nat. Commun.">
        <title>Large-scale genome sequencing of mycorrhizal fungi provides insights into the early evolution of symbiotic traits.</title>
        <authorList>
            <person name="Miyauchi S."/>
            <person name="Kiss E."/>
            <person name="Kuo A."/>
            <person name="Drula E."/>
            <person name="Kohler A."/>
            <person name="Sanchez-Garcia M."/>
            <person name="Morin E."/>
            <person name="Andreopoulos B."/>
            <person name="Barry K.W."/>
            <person name="Bonito G."/>
            <person name="Buee M."/>
            <person name="Carver A."/>
            <person name="Chen C."/>
            <person name="Cichocki N."/>
            <person name="Clum A."/>
            <person name="Culley D."/>
            <person name="Crous P.W."/>
            <person name="Fauchery L."/>
            <person name="Girlanda M."/>
            <person name="Hayes R.D."/>
            <person name="Keri Z."/>
            <person name="LaButti K."/>
            <person name="Lipzen A."/>
            <person name="Lombard V."/>
            <person name="Magnuson J."/>
            <person name="Maillard F."/>
            <person name="Murat C."/>
            <person name="Nolan M."/>
            <person name="Ohm R.A."/>
            <person name="Pangilinan J."/>
            <person name="Pereira M.F."/>
            <person name="Perotto S."/>
            <person name="Peter M."/>
            <person name="Pfister S."/>
            <person name="Riley R."/>
            <person name="Sitrit Y."/>
            <person name="Stielow J.B."/>
            <person name="Szollosi G."/>
            <person name="Zifcakova L."/>
            <person name="Stursova M."/>
            <person name="Spatafora J.W."/>
            <person name="Tedersoo L."/>
            <person name="Vaario L.M."/>
            <person name="Yamada A."/>
            <person name="Yan M."/>
            <person name="Wang P."/>
            <person name="Xu J."/>
            <person name="Bruns T."/>
            <person name="Baldrian P."/>
            <person name="Vilgalys R."/>
            <person name="Dunand C."/>
            <person name="Henrissat B."/>
            <person name="Grigoriev I.V."/>
            <person name="Hibbett D."/>
            <person name="Nagy L.G."/>
            <person name="Martin F.M."/>
        </authorList>
    </citation>
    <scope>NUCLEOTIDE SEQUENCE</scope>
    <source>
        <strain evidence="1">P2</strain>
    </source>
</reference>
<name>A0ACB6ZBE9_THEGA</name>
<sequence>MAAAIIACHPSPPTQVINRPISIPATDIYHTSSDSGTSTFLYLPSSIPQDPHYNHEQTAKMCARYIDGLFYYPNMVCKNF</sequence>
<protein>
    <submittedName>
        <fullName evidence="1">Uncharacterized protein</fullName>
    </submittedName>
</protein>
<dbReference type="Proteomes" id="UP000886501">
    <property type="component" value="Unassembled WGS sequence"/>
</dbReference>
<gene>
    <name evidence="1" type="ORF">BDM02DRAFT_3117892</name>
</gene>
<reference evidence="1" key="1">
    <citation type="submission" date="2019-10" db="EMBL/GenBank/DDBJ databases">
        <authorList>
            <consortium name="DOE Joint Genome Institute"/>
            <person name="Kuo A."/>
            <person name="Miyauchi S."/>
            <person name="Kiss E."/>
            <person name="Drula E."/>
            <person name="Kohler A."/>
            <person name="Sanchez-Garcia M."/>
            <person name="Andreopoulos B."/>
            <person name="Barry K.W."/>
            <person name="Bonito G."/>
            <person name="Buee M."/>
            <person name="Carver A."/>
            <person name="Chen C."/>
            <person name="Cichocki N."/>
            <person name="Clum A."/>
            <person name="Culley D."/>
            <person name="Crous P.W."/>
            <person name="Fauchery L."/>
            <person name="Girlanda M."/>
            <person name="Hayes R."/>
            <person name="Keri Z."/>
            <person name="Labutti K."/>
            <person name="Lipzen A."/>
            <person name="Lombard V."/>
            <person name="Magnuson J."/>
            <person name="Maillard F."/>
            <person name="Morin E."/>
            <person name="Murat C."/>
            <person name="Nolan M."/>
            <person name="Ohm R."/>
            <person name="Pangilinan J."/>
            <person name="Pereira M."/>
            <person name="Perotto S."/>
            <person name="Peter M."/>
            <person name="Riley R."/>
            <person name="Sitrit Y."/>
            <person name="Stielow B."/>
            <person name="Szollosi G."/>
            <person name="Zifcakova L."/>
            <person name="Stursova M."/>
            <person name="Spatafora J.W."/>
            <person name="Tedersoo L."/>
            <person name="Vaario L.-M."/>
            <person name="Yamada A."/>
            <person name="Yan M."/>
            <person name="Wang P."/>
            <person name="Xu J."/>
            <person name="Bruns T."/>
            <person name="Baldrian P."/>
            <person name="Vilgalys R."/>
            <person name="Henrissat B."/>
            <person name="Grigoriev I.V."/>
            <person name="Hibbett D."/>
            <person name="Nagy L.G."/>
            <person name="Martin F.M."/>
        </authorList>
    </citation>
    <scope>NUCLEOTIDE SEQUENCE</scope>
    <source>
        <strain evidence="1">P2</strain>
    </source>
</reference>
<organism evidence="1 2">
    <name type="scientific">Thelephora ganbajun</name>
    <name type="common">Ganba fungus</name>
    <dbReference type="NCBI Taxonomy" id="370292"/>
    <lineage>
        <taxon>Eukaryota</taxon>
        <taxon>Fungi</taxon>
        <taxon>Dikarya</taxon>
        <taxon>Basidiomycota</taxon>
        <taxon>Agaricomycotina</taxon>
        <taxon>Agaricomycetes</taxon>
        <taxon>Thelephorales</taxon>
        <taxon>Thelephoraceae</taxon>
        <taxon>Thelephora</taxon>
    </lineage>
</organism>